<keyword evidence="4 5" id="KW-0326">Glycosidase</keyword>
<dbReference type="PANTHER" id="PTHR43301">
    <property type="entry name" value="ARABINAN ENDO-1,5-ALPHA-L-ARABINOSIDASE"/>
    <property type="match status" value="1"/>
</dbReference>
<accession>A0ABW4J416</accession>
<evidence type="ECO:0000256" key="3">
    <source>
        <dbReference type="ARBA" id="ARBA00022801"/>
    </source>
</evidence>
<evidence type="ECO:0000256" key="5">
    <source>
        <dbReference type="RuleBase" id="RU361187"/>
    </source>
</evidence>
<keyword evidence="7" id="KW-1185">Reference proteome</keyword>
<evidence type="ECO:0000313" key="6">
    <source>
        <dbReference type="EMBL" id="MFD1670663.1"/>
    </source>
</evidence>
<evidence type="ECO:0000256" key="1">
    <source>
        <dbReference type="ARBA" id="ARBA00004834"/>
    </source>
</evidence>
<organism evidence="6 7">
    <name type="scientific">Agrilactobacillus yilanensis</name>
    <dbReference type="NCBI Taxonomy" id="2485997"/>
    <lineage>
        <taxon>Bacteria</taxon>
        <taxon>Bacillati</taxon>
        <taxon>Bacillota</taxon>
        <taxon>Bacilli</taxon>
        <taxon>Lactobacillales</taxon>
        <taxon>Lactobacillaceae</taxon>
        <taxon>Agrilactobacillus</taxon>
    </lineage>
</organism>
<dbReference type="InterPro" id="IPR006710">
    <property type="entry name" value="Glyco_hydro_43"/>
</dbReference>
<proteinExistence type="inferred from homology"/>
<dbReference type="PANTHER" id="PTHR43301:SF3">
    <property type="entry name" value="ARABINAN ENDO-1,5-ALPHA-L-ARABINOSIDASE A-RELATED"/>
    <property type="match status" value="1"/>
</dbReference>
<name>A0ABW4J416_9LACO</name>
<comment type="caution">
    <text evidence="6">The sequence shown here is derived from an EMBL/GenBank/DDBJ whole genome shotgun (WGS) entry which is preliminary data.</text>
</comment>
<dbReference type="Proteomes" id="UP001597267">
    <property type="component" value="Unassembled WGS sequence"/>
</dbReference>
<reference evidence="7" key="1">
    <citation type="journal article" date="2019" name="Int. J. Syst. Evol. Microbiol.">
        <title>The Global Catalogue of Microorganisms (GCM) 10K type strain sequencing project: providing services to taxonomists for standard genome sequencing and annotation.</title>
        <authorList>
            <consortium name="The Broad Institute Genomics Platform"/>
            <consortium name="The Broad Institute Genome Sequencing Center for Infectious Disease"/>
            <person name="Wu L."/>
            <person name="Ma J."/>
        </authorList>
    </citation>
    <scope>NUCLEOTIDE SEQUENCE [LARGE SCALE GENOMIC DNA]</scope>
    <source>
        <strain evidence="7">CCM 8896</strain>
    </source>
</reference>
<sequence length="321" mass="36493">MHQKWQHWFWLVALAAGILFSTTLIKAHTVNAADEVTDHYLLVYFKSPSYTPNDQKVYFAVSDDGLHYQELNHGQPAIKSENVLRDPFIVRQADNQGFYILASSVGTKVFPTPYSMFVYHSSDLLNWTDQRVAVTDTDTTRIWAPEAVYDAAINGYKMYWTQPTDTKFIVQTANTNDFQTYSVPQTYVAGDTSRLDTTLIKNGDHYLRFTKNEATSQVYEERVADLTTSEGKAITSPLLNNLTGVEGPIAYQLYGQNKWILLLDHYNAGGYEPVMTTDIDHGNFQKLATDQYRLPADARHGSVLTITKSEYDRLINHYGID</sequence>
<protein>
    <submittedName>
        <fullName evidence="6">Glycoside hydrolase family 43 protein</fullName>
    </submittedName>
</protein>
<evidence type="ECO:0000313" key="7">
    <source>
        <dbReference type="Proteomes" id="UP001597267"/>
    </source>
</evidence>
<evidence type="ECO:0000256" key="2">
    <source>
        <dbReference type="ARBA" id="ARBA00009865"/>
    </source>
</evidence>
<dbReference type="CDD" id="cd08983">
    <property type="entry name" value="GH43_Bt3655-like"/>
    <property type="match status" value="1"/>
</dbReference>
<comment type="similarity">
    <text evidence="2 5">Belongs to the glycosyl hydrolase 43 family.</text>
</comment>
<dbReference type="EMBL" id="JBHTOP010000002">
    <property type="protein sequence ID" value="MFD1670663.1"/>
    <property type="molecule type" value="Genomic_DNA"/>
</dbReference>
<keyword evidence="3 5" id="KW-0378">Hydrolase</keyword>
<dbReference type="Gene3D" id="2.115.10.20">
    <property type="entry name" value="Glycosyl hydrolase domain, family 43"/>
    <property type="match status" value="1"/>
</dbReference>
<dbReference type="InterPro" id="IPR023296">
    <property type="entry name" value="Glyco_hydro_beta-prop_sf"/>
</dbReference>
<dbReference type="Pfam" id="PF04616">
    <property type="entry name" value="Glyco_hydro_43"/>
    <property type="match status" value="1"/>
</dbReference>
<evidence type="ECO:0000256" key="4">
    <source>
        <dbReference type="ARBA" id="ARBA00023295"/>
    </source>
</evidence>
<dbReference type="InterPro" id="IPR050727">
    <property type="entry name" value="GH43_arabinanases"/>
</dbReference>
<comment type="pathway">
    <text evidence="1">Glycan metabolism; L-arabinan degradation.</text>
</comment>
<dbReference type="GO" id="GO:0016787">
    <property type="term" value="F:hydrolase activity"/>
    <property type="evidence" value="ECO:0007669"/>
    <property type="project" value="UniProtKB-KW"/>
</dbReference>
<gene>
    <name evidence="6" type="ORF">ACFQ5M_00990</name>
</gene>
<dbReference type="SUPFAM" id="SSF75005">
    <property type="entry name" value="Arabinanase/levansucrase/invertase"/>
    <property type="match status" value="1"/>
</dbReference>
<dbReference type="RefSeq" id="WP_125712442.1">
    <property type="nucleotide sequence ID" value="NZ_JBHTOP010000002.1"/>
</dbReference>